<dbReference type="Proteomes" id="UP001066276">
    <property type="component" value="Chromosome 2_1"/>
</dbReference>
<dbReference type="EMBL" id="JANPWB010000003">
    <property type="protein sequence ID" value="KAJ1197467.1"/>
    <property type="molecule type" value="Genomic_DNA"/>
</dbReference>
<feature type="region of interest" description="Disordered" evidence="1">
    <location>
        <begin position="74"/>
        <end position="101"/>
    </location>
</feature>
<dbReference type="PANTHER" id="PTHR35660:SF2">
    <property type="entry name" value="SERINE-RICH AND TRANSMEMBRANE DOMAIN-CONTAINING 2"/>
    <property type="match status" value="1"/>
</dbReference>
<gene>
    <name evidence="3" type="ORF">NDU88_001325</name>
</gene>
<dbReference type="AlphaFoldDB" id="A0AAV7V7W4"/>
<feature type="transmembrane region" description="Helical" evidence="2">
    <location>
        <begin position="35"/>
        <end position="58"/>
    </location>
</feature>
<evidence type="ECO:0000256" key="1">
    <source>
        <dbReference type="SAM" id="MobiDB-lite"/>
    </source>
</evidence>
<comment type="caution">
    <text evidence="3">The sequence shown here is derived from an EMBL/GenBank/DDBJ whole genome shotgun (WGS) entry which is preliminary data.</text>
</comment>
<evidence type="ECO:0000256" key="2">
    <source>
        <dbReference type="SAM" id="Phobius"/>
    </source>
</evidence>
<keyword evidence="2" id="KW-0812">Transmembrane</keyword>
<keyword evidence="2" id="KW-1133">Transmembrane helix</keyword>
<organism evidence="3 4">
    <name type="scientific">Pleurodeles waltl</name>
    <name type="common">Iberian ribbed newt</name>
    <dbReference type="NCBI Taxonomy" id="8319"/>
    <lineage>
        <taxon>Eukaryota</taxon>
        <taxon>Metazoa</taxon>
        <taxon>Chordata</taxon>
        <taxon>Craniata</taxon>
        <taxon>Vertebrata</taxon>
        <taxon>Euteleostomi</taxon>
        <taxon>Amphibia</taxon>
        <taxon>Batrachia</taxon>
        <taxon>Caudata</taxon>
        <taxon>Salamandroidea</taxon>
        <taxon>Salamandridae</taxon>
        <taxon>Pleurodelinae</taxon>
        <taxon>Pleurodeles</taxon>
    </lineage>
</organism>
<evidence type="ECO:0000313" key="4">
    <source>
        <dbReference type="Proteomes" id="UP001066276"/>
    </source>
</evidence>
<keyword evidence="4" id="KW-1185">Reference proteome</keyword>
<evidence type="ECO:0000313" key="3">
    <source>
        <dbReference type="EMBL" id="KAJ1197467.1"/>
    </source>
</evidence>
<dbReference type="InterPro" id="IPR031741">
    <property type="entry name" value="SERTM"/>
</dbReference>
<dbReference type="Pfam" id="PF15872">
    <property type="entry name" value="SRTM1"/>
    <property type="match status" value="1"/>
</dbReference>
<protein>
    <recommendedName>
        <fullName evidence="5">Serine rich and transmembrane domain containing 2</fullName>
    </recommendedName>
</protein>
<dbReference type="PANTHER" id="PTHR35660">
    <property type="entry name" value="SERINE-RICH AND TRANSMEMBRANE DOMAIN-CONTAINING PROTEIN 1"/>
    <property type="match status" value="1"/>
</dbReference>
<evidence type="ECO:0008006" key="5">
    <source>
        <dbReference type="Google" id="ProtNLM"/>
    </source>
</evidence>
<reference evidence="3" key="1">
    <citation type="journal article" date="2022" name="bioRxiv">
        <title>Sequencing and chromosome-scale assembly of the giantPleurodeles waltlgenome.</title>
        <authorList>
            <person name="Brown T."/>
            <person name="Elewa A."/>
            <person name="Iarovenko S."/>
            <person name="Subramanian E."/>
            <person name="Araus A.J."/>
            <person name="Petzold A."/>
            <person name="Susuki M."/>
            <person name="Suzuki K.-i.T."/>
            <person name="Hayashi T."/>
            <person name="Toyoda A."/>
            <person name="Oliveira C."/>
            <person name="Osipova E."/>
            <person name="Leigh N.D."/>
            <person name="Simon A."/>
            <person name="Yun M.H."/>
        </authorList>
    </citation>
    <scope>NUCLEOTIDE SEQUENCE</scope>
    <source>
        <strain evidence="3">20211129_DDA</strain>
        <tissue evidence="3">Liver</tissue>
    </source>
</reference>
<proteinExistence type="predicted"/>
<sequence>MTEVSFTYREARTGHVSLLPTATTDADSAEKYANLYLYVGLFLGLLAVLLVLLFTMLLRLKHVISPITTTNTESTDTIPQFTDVEMQGRTPDPVPRPTATN</sequence>
<keyword evidence="2" id="KW-0472">Membrane</keyword>
<accession>A0AAV7V7W4</accession>
<feature type="compositionally biased region" description="Pro residues" evidence="1">
    <location>
        <begin position="92"/>
        <end position="101"/>
    </location>
</feature>
<name>A0AAV7V7W4_PLEWA</name>